<feature type="domain" description="Disease resistance protein winged helix" evidence="8">
    <location>
        <begin position="1"/>
        <end position="73"/>
    </location>
</feature>
<keyword evidence="2" id="KW-0433">Leucine-rich repeat</keyword>
<dbReference type="SUPFAM" id="SSF52058">
    <property type="entry name" value="L domain-like"/>
    <property type="match status" value="1"/>
</dbReference>
<evidence type="ECO:0000313" key="11">
    <source>
        <dbReference type="Proteomes" id="UP000224567"/>
    </source>
</evidence>
<dbReference type="Gene3D" id="1.10.10.10">
    <property type="entry name" value="Winged helix-like DNA-binding domain superfamily/Winged helix DNA-binding domain"/>
    <property type="match status" value="1"/>
</dbReference>
<dbReference type="InterPro" id="IPR058922">
    <property type="entry name" value="WHD_DRP"/>
</dbReference>
<dbReference type="InterPro" id="IPR044974">
    <property type="entry name" value="Disease_R_plants"/>
</dbReference>
<dbReference type="InterPro" id="IPR036388">
    <property type="entry name" value="WH-like_DNA-bd_sf"/>
</dbReference>
<evidence type="ECO:0000259" key="9">
    <source>
        <dbReference type="Pfam" id="PF23598"/>
    </source>
</evidence>
<dbReference type="Proteomes" id="UP000224567">
    <property type="component" value="Unassembled WGS sequence"/>
</dbReference>
<dbReference type="InterPro" id="IPR055414">
    <property type="entry name" value="LRR_R13L4/SHOC2-like"/>
</dbReference>
<reference evidence="10 11" key="1">
    <citation type="journal article" date="2017" name="Genome Biol.">
        <title>New reference genome sequences of hot pepper reveal the massive evolution of plant disease-resistance genes by retroduplication.</title>
        <authorList>
            <person name="Kim S."/>
            <person name="Park J."/>
            <person name="Yeom S.I."/>
            <person name="Kim Y.M."/>
            <person name="Seo E."/>
            <person name="Kim K.T."/>
            <person name="Kim M.S."/>
            <person name="Lee J.M."/>
            <person name="Cheong K."/>
            <person name="Shin H.S."/>
            <person name="Kim S.B."/>
            <person name="Han K."/>
            <person name="Lee J."/>
            <person name="Park M."/>
            <person name="Lee H.A."/>
            <person name="Lee H.Y."/>
            <person name="Lee Y."/>
            <person name="Oh S."/>
            <person name="Lee J.H."/>
            <person name="Choi E."/>
            <person name="Choi E."/>
            <person name="Lee S.E."/>
            <person name="Jeon J."/>
            <person name="Kim H."/>
            <person name="Choi G."/>
            <person name="Song H."/>
            <person name="Lee J."/>
            <person name="Lee S.C."/>
            <person name="Kwon J.K."/>
            <person name="Lee H.Y."/>
            <person name="Koo N."/>
            <person name="Hong Y."/>
            <person name="Kim R.W."/>
            <person name="Kang W.H."/>
            <person name="Huh J.H."/>
            <person name="Kang B.C."/>
            <person name="Yang T.J."/>
            <person name="Lee Y.H."/>
            <person name="Bennetzen J.L."/>
            <person name="Choi D."/>
        </authorList>
    </citation>
    <scope>NUCLEOTIDE SEQUENCE [LARGE SCALE GENOMIC DNA]</scope>
    <source>
        <strain evidence="11">cv. PBC81</strain>
    </source>
</reference>
<dbReference type="GO" id="GO:0098542">
    <property type="term" value="P:defense response to other organism"/>
    <property type="evidence" value="ECO:0007669"/>
    <property type="project" value="TreeGrafter"/>
</dbReference>
<dbReference type="InterPro" id="IPR032675">
    <property type="entry name" value="LRR_dom_sf"/>
</dbReference>
<feature type="region of interest" description="Disordered" evidence="7">
    <location>
        <begin position="250"/>
        <end position="270"/>
    </location>
</feature>
<keyword evidence="3" id="KW-0677">Repeat</keyword>
<name>A0A2G2VU15_CAPBA</name>
<dbReference type="PANTHER" id="PTHR23155">
    <property type="entry name" value="DISEASE RESISTANCE PROTEIN RP"/>
    <property type="match status" value="1"/>
</dbReference>
<gene>
    <name evidence="10" type="ORF">CQW23_24168</name>
</gene>
<evidence type="ECO:0000256" key="6">
    <source>
        <dbReference type="ARBA" id="ARBA00022840"/>
    </source>
</evidence>
<dbReference type="Pfam" id="PF23559">
    <property type="entry name" value="WHD_DRP"/>
    <property type="match status" value="1"/>
</dbReference>
<dbReference type="EMBL" id="MLFT02000010">
    <property type="protein sequence ID" value="PHT36468.1"/>
    <property type="molecule type" value="Genomic_DNA"/>
</dbReference>
<evidence type="ECO:0000313" key="10">
    <source>
        <dbReference type="EMBL" id="PHT36468.1"/>
    </source>
</evidence>
<keyword evidence="4" id="KW-0547">Nucleotide-binding</keyword>
<evidence type="ECO:0000256" key="7">
    <source>
        <dbReference type="SAM" id="MobiDB-lite"/>
    </source>
</evidence>
<reference evidence="11" key="2">
    <citation type="journal article" date="2017" name="J. Anim. Genet.">
        <title>Multiple reference genome sequences of hot pepper reveal the massive evolution of plant disease resistance genes by retroduplication.</title>
        <authorList>
            <person name="Kim S."/>
            <person name="Park J."/>
            <person name="Yeom S.-I."/>
            <person name="Kim Y.-M."/>
            <person name="Seo E."/>
            <person name="Kim K.-T."/>
            <person name="Kim M.-S."/>
            <person name="Lee J.M."/>
            <person name="Cheong K."/>
            <person name="Shin H.-S."/>
            <person name="Kim S.-B."/>
            <person name="Han K."/>
            <person name="Lee J."/>
            <person name="Park M."/>
            <person name="Lee H.-A."/>
            <person name="Lee H.-Y."/>
            <person name="Lee Y."/>
            <person name="Oh S."/>
            <person name="Lee J.H."/>
            <person name="Choi E."/>
            <person name="Choi E."/>
            <person name="Lee S.E."/>
            <person name="Jeon J."/>
            <person name="Kim H."/>
            <person name="Choi G."/>
            <person name="Song H."/>
            <person name="Lee J."/>
            <person name="Lee S.-C."/>
            <person name="Kwon J.-K."/>
            <person name="Lee H.-Y."/>
            <person name="Koo N."/>
            <person name="Hong Y."/>
            <person name="Kim R.W."/>
            <person name="Kang W.-H."/>
            <person name="Huh J.H."/>
            <person name="Kang B.-C."/>
            <person name="Yang T.-J."/>
            <person name="Lee Y.-H."/>
            <person name="Bennetzen J.L."/>
            <person name="Choi D."/>
        </authorList>
    </citation>
    <scope>NUCLEOTIDE SEQUENCE [LARGE SCALE GENOMIC DNA]</scope>
    <source>
        <strain evidence="11">cv. PBC81</strain>
    </source>
</reference>
<comment type="caution">
    <text evidence="10">The sequence shown here is derived from an EMBL/GenBank/DDBJ whole genome shotgun (WGS) entry which is preliminary data.</text>
</comment>
<keyword evidence="6" id="KW-0067">ATP-binding</keyword>
<dbReference type="Gene3D" id="3.80.10.10">
    <property type="entry name" value="Ribonuclease Inhibitor"/>
    <property type="match status" value="1"/>
</dbReference>
<feature type="compositionally biased region" description="Polar residues" evidence="7">
    <location>
        <begin position="250"/>
        <end position="266"/>
    </location>
</feature>
<feature type="domain" description="Disease resistance R13L4/SHOC-2-like LRR" evidence="9">
    <location>
        <begin position="131"/>
        <end position="225"/>
    </location>
</feature>
<dbReference type="Pfam" id="PF23598">
    <property type="entry name" value="LRR_14"/>
    <property type="match status" value="1"/>
</dbReference>
<evidence type="ECO:0000259" key="8">
    <source>
        <dbReference type="Pfam" id="PF23559"/>
    </source>
</evidence>
<comment type="similarity">
    <text evidence="1">Belongs to the disease resistance NB-LRR family.</text>
</comment>
<organism evidence="10 11">
    <name type="scientific">Capsicum baccatum</name>
    <name type="common">Peruvian pepper</name>
    <dbReference type="NCBI Taxonomy" id="33114"/>
    <lineage>
        <taxon>Eukaryota</taxon>
        <taxon>Viridiplantae</taxon>
        <taxon>Streptophyta</taxon>
        <taxon>Embryophyta</taxon>
        <taxon>Tracheophyta</taxon>
        <taxon>Spermatophyta</taxon>
        <taxon>Magnoliopsida</taxon>
        <taxon>eudicotyledons</taxon>
        <taxon>Gunneridae</taxon>
        <taxon>Pentapetalae</taxon>
        <taxon>asterids</taxon>
        <taxon>lamiids</taxon>
        <taxon>Solanales</taxon>
        <taxon>Solanaceae</taxon>
        <taxon>Solanoideae</taxon>
        <taxon>Capsiceae</taxon>
        <taxon>Capsicum</taxon>
    </lineage>
</organism>
<sequence length="321" mass="37258">MFPKDFEFEKDQLIQLWMAEGFLHPFQETTEMEDIGNKFFKLLLRNSLLQDVKLDEHNNITHCKMHDLVHDLAGDILISKLFDQKSIGGENLSLVRYFRSYSQCDQINKINEPRYFCTLFWRSNSISEDILLNFQFLRALNLSRSGMKELSASMGKLRHLRYLDISYSKWIEAMPDSICKLCNLQTLRANNCYFLRELPYDMGNMISLRHIYFNFPTQMPLNLGTINLSSNPIIFRKKMTSESQMQDATTSVGATNISTSSRTNAPPTMAPAEKPKNFAGLIVNDAFQVAAIVEKLPPLWKDFKNYLKHKRKEMIVEDLIV</sequence>
<dbReference type="GO" id="GO:0005524">
    <property type="term" value="F:ATP binding"/>
    <property type="evidence" value="ECO:0007669"/>
    <property type="project" value="UniProtKB-KW"/>
</dbReference>
<protein>
    <recommendedName>
        <fullName evidence="12">NB-ARC domain-containing protein</fullName>
    </recommendedName>
</protein>
<dbReference type="OrthoDB" id="911059at2759"/>
<evidence type="ECO:0000256" key="4">
    <source>
        <dbReference type="ARBA" id="ARBA00022741"/>
    </source>
</evidence>
<dbReference type="PANTHER" id="PTHR23155:SF1139">
    <property type="entry name" value="CC-NBS-LRR RESISTANCE PROTEIN"/>
    <property type="match status" value="1"/>
</dbReference>
<evidence type="ECO:0000256" key="2">
    <source>
        <dbReference type="ARBA" id="ARBA00022614"/>
    </source>
</evidence>
<dbReference type="FunFam" id="1.10.10.10:FF:000322">
    <property type="entry name" value="Probable disease resistance protein At1g63360"/>
    <property type="match status" value="1"/>
</dbReference>
<keyword evidence="5" id="KW-0611">Plant defense</keyword>
<accession>A0A2G2VU15</accession>
<dbReference type="AlphaFoldDB" id="A0A2G2VU15"/>
<evidence type="ECO:0008006" key="12">
    <source>
        <dbReference type="Google" id="ProtNLM"/>
    </source>
</evidence>
<evidence type="ECO:0000256" key="3">
    <source>
        <dbReference type="ARBA" id="ARBA00022737"/>
    </source>
</evidence>
<proteinExistence type="inferred from homology"/>
<evidence type="ECO:0000256" key="5">
    <source>
        <dbReference type="ARBA" id="ARBA00022821"/>
    </source>
</evidence>
<evidence type="ECO:0000256" key="1">
    <source>
        <dbReference type="ARBA" id="ARBA00008894"/>
    </source>
</evidence>
<keyword evidence="11" id="KW-1185">Reference proteome</keyword>